<organism evidence="1">
    <name type="scientific">Podoviridae sp. ct8Lf7</name>
    <dbReference type="NCBI Taxonomy" id="2827723"/>
    <lineage>
        <taxon>Viruses</taxon>
        <taxon>Duplodnaviria</taxon>
        <taxon>Heunggongvirae</taxon>
        <taxon>Uroviricota</taxon>
        <taxon>Caudoviricetes</taxon>
    </lineage>
</organism>
<sequence>MVPEAFAVVQTRTKAERDLVRVIKNIQGNNSELSLTEIISILQDAVDTDLYGNFDLYKFLNDEKVTVPQSSRTIYNTRQGDLVSYRELAATYYNLIKSSWNILDLVNRIPHYKMNLDLLNYTL</sequence>
<reference evidence="1" key="1">
    <citation type="journal article" date="2021" name="Proc. Natl. Acad. Sci. U.S.A.">
        <title>A Catalog of Tens of Thousands of Viruses from Human Metagenomes Reveals Hidden Associations with Chronic Diseases.</title>
        <authorList>
            <person name="Tisza M.J."/>
            <person name="Buck C.B."/>
        </authorList>
    </citation>
    <scope>NUCLEOTIDE SEQUENCE</scope>
    <source>
        <strain evidence="1">Ct8Lf7</strain>
    </source>
</reference>
<accession>A0A8S5S1C8</accession>
<dbReference type="EMBL" id="BK032511">
    <property type="protein sequence ID" value="DAF44704.1"/>
    <property type="molecule type" value="Genomic_DNA"/>
</dbReference>
<proteinExistence type="predicted"/>
<name>A0A8S5S1C8_9CAUD</name>
<protein>
    <submittedName>
        <fullName evidence="1">Uncharacterized protein</fullName>
    </submittedName>
</protein>
<evidence type="ECO:0000313" key="1">
    <source>
        <dbReference type="EMBL" id="DAF44704.1"/>
    </source>
</evidence>